<dbReference type="PANTHER" id="PTHR43133">
    <property type="entry name" value="RNA POLYMERASE ECF-TYPE SIGMA FACTO"/>
    <property type="match status" value="1"/>
</dbReference>
<dbReference type="InterPro" id="IPR014327">
    <property type="entry name" value="RNA_pol_sigma70_bacteroid"/>
</dbReference>
<comment type="similarity">
    <text evidence="1">Belongs to the sigma-70 factor family. ECF subfamily.</text>
</comment>
<dbReference type="GO" id="GO:0003677">
    <property type="term" value="F:DNA binding"/>
    <property type="evidence" value="ECO:0007669"/>
    <property type="project" value="InterPro"/>
</dbReference>
<dbReference type="OrthoDB" id="655312at2"/>
<dbReference type="PANTHER" id="PTHR43133:SF46">
    <property type="entry name" value="RNA POLYMERASE SIGMA-70 FACTOR ECF SUBFAMILY"/>
    <property type="match status" value="1"/>
</dbReference>
<dbReference type="NCBIfam" id="TIGR02985">
    <property type="entry name" value="Sig70_bacteroi1"/>
    <property type="match status" value="1"/>
</dbReference>
<keyword evidence="8" id="KW-1185">Reference proteome</keyword>
<dbReference type="SUPFAM" id="SSF88946">
    <property type="entry name" value="Sigma2 domain of RNA polymerase sigma factors"/>
    <property type="match status" value="1"/>
</dbReference>
<dbReference type="NCBIfam" id="TIGR02937">
    <property type="entry name" value="sigma70-ECF"/>
    <property type="match status" value="1"/>
</dbReference>
<comment type="caution">
    <text evidence="7">The sequence shown here is derived from an EMBL/GenBank/DDBJ whole genome shotgun (WGS) entry which is preliminary data.</text>
</comment>
<dbReference type="CDD" id="cd06171">
    <property type="entry name" value="Sigma70_r4"/>
    <property type="match status" value="1"/>
</dbReference>
<feature type="domain" description="RNA polymerase sigma factor 70 region 4 type 2" evidence="6">
    <location>
        <begin position="155"/>
        <end position="205"/>
    </location>
</feature>
<dbReference type="InterPro" id="IPR013325">
    <property type="entry name" value="RNA_pol_sigma_r2"/>
</dbReference>
<sequence length="225" mass="26550">MPVVHRNRHFIFPGKCTTFKKTEINQIAVIIPAFCMHNETRYRTPCKDPVELQFMQIFRQHEGRLYALALRLTKSETYAQDVIQDVFIKLWEHRAEFGQIRNMDAWLYRLTENRVIDFLRKAAADERLRQTIWESMPPNAQATASMVEAREYHHILQKAIDRLPPQRKLIYCLNREEGLNYQEIAEELKISRHTVKNQLSTALQAIRSFVAKTAGPLSFIFPFLF</sequence>
<evidence type="ECO:0000256" key="4">
    <source>
        <dbReference type="ARBA" id="ARBA00023163"/>
    </source>
</evidence>
<dbReference type="Gene3D" id="1.10.1740.10">
    <property type="match status" value="1"/>
</dbReference>
<dbReference type="InterPro" id="IPR036388">
    <property type="entry name" value="WH-like_DNA-bd_sf"/>
</dbReference>
<accession>A0A3N4MPI6</accession>
<evidence type="ECO:0000313" key="8">
    <source>
        <dbReference type="Proteomes" id="UP000279089"/>
    </source>
</evidence>
<evidence type="ECO:0000259" key="5">
    <source>
        <dbReference type="Pfam" id="PF04542"/>
    </source>
</evidence>
<dbReference type="InterPro" id="IPR007627">
    <property type="entry name" value="RNA_pol_sigma70_r2"/>
</dbReference>
<evidence type="ECO:0000256" key="1">
    <source>
        <dbReference type="ARBA" id="ARBA00010641"/>
    </source>
</evidence>
<dbReference type="EMBL" id="RMBX01000004">
    <property type="protein sequence ID" value="RPD41579.1"/>
    <property type="molecule type" value="Genomic_DNA"/>
</dbReference>
<dbReference type="Gene3D" id="1.10.10.10">
    <property type="entry name" value="Winged helix-like DNA-binding domain superfamily/Winged helix DNA-binding domain"/>
    <property type="match status" value="1"/>
</dbReference>
<keyword evidence="4" id="KW-0804">Transcription</keyword>
<evidence type="ECO:0000256" key="3">
    <source>
        <dbReference type="ARBA" id="ARBA00023082"/>
    </source>
</evidence>
<dbReference type="GO" id="GO:0006352">
    <property type="term" value="P:DNA-templated transcription initiation"/>
    <property type="evidence" value="ECO:0007669"/>
    <property type="project" value="InterPro"/>
</dbReference>
<gene>
    <name evidence="7" type="ORF">EG028_09745</name>
</gene>
<protein>
    <submittedName>
        <fullName evidence="7">RNA polymerase sigma-70 factor</fullName>
    </submittedName>
</protein>
<dbReference type="Proteomes" id="UP000279089">
    <property type="component" value="Unassembled WGS sequence"/>
</dbReference>
<feature type="domain" description="RNA polymerase sigma-70 region 2" evidence="5">
    <location>
        <begin position="57"/>
        <end position="123"/>
    </location>
</feature>
<dbReference type="InterPro" id="IPR013324">
    <property type="entry name" value="RNA_pol_sigma_r3/r4-like"/>
</dbReference>
<dbReference type="GO" id="GO:0016987">
    <property type="term" value="F:sigma factor activity"/>
    <property type="evidence" value="ECO:0007669"/>
    <property type="project" value="UniProtKB-KW"/>
</dbReference>
<dbReference type="InterPro" id="IPR014284">
    <property type="entry name" value="RNA_pol_sigma-70_dom"/>
</dbReference>
<dbReference type="Pfam" id="PF08281">
    <property type="entry name" value="Sigma70_r4_2"/>
    <property type="match status" value="1"/>
</dbReference>
<proteinExistence type="inferred from homology"/>
<name>A0A3N4MPI6_9BACT</name>
<dbReference type="Pfam" id="PF04542">
    <property type="entry name" value="Sigma70_r2"/>
    <property type="match status" value="1"/>
</dbReference>
<reference evidence="8" key="1">
    <citation type="submission" date="2018-11" db="EMBL/GenBank/DDBJ databases">
        <title>Chitinophaga lutea sp.nov., isolate from arsenic contaminated soil.</title>
        <authorList>
            <person name="Zong Y."/>
        </authorList>
    </citation>
    <scope>NUCLEOTIDE SEQUENCE [LARGE SCALE GENOMIC DNA]</scope>
    <source>
        <strain evidence="8">YLT18</strain>
    </source>
</reference>
<dbReference type="AlphaFoldDB" id="A0A3N4MPI6"/>
<evidence type="ECO:0000313" key="7">
    <source>
        <dbReference type="EMBL" id="RPD41579.1"/>
    </source>
</evidence>
<keyword evidence="3" id="KW-0731">Sigma factor</keyword>
<dbReference type="InterPro" id="IPR039425">
    <property type="entry name" value="RNA_pol_sigma-70-like"/>
</dbReference>
<organism evidence="7 8">
    <name type="scientific">Chitinophaga barathri</name>
    <dbReference type="NCBI Taxonomy" id="1647451"/>
    <lineage>
        <taxon>Bacteria</taxon>
        <taxon>Pseudomonadati</taxon>
        <taxon>Bacteroidota</taxon>
        <taxon>Chitinophagia</taxon>
        <taxon>Chitinophagales</taxon>
        <taxon>Chitinophagaceae</taxon>
        <taxon>Chitinophaga</taxon>
    </lineage>
</organism>
<keyword evidence="2" id="KW-0805">Transcription regulation</keyword>
<dbReference type="SUPFAM" id="SSF88659">
    <property type="entry name" value="Sigma3 and sigma4 domains of RNA polymerase sigma factors"/>
    <property type="match status" value="1"/>
</dbReference>
<evidence type="ECO:0000256" key="2">
    <source>
        <dbReference type="ARBA" id="ARBA00023015"/>
    </source>
</evidence>
<evidence type="ECO:0000259" key="6">
    <source>
        <dbReference type="Pfam" id="PF08281"/>
    </source>
</evidence>
<dbReference type="InterPro" id="IPR013249">
    <property type="entry name" value="RNA_pol_sigma70_r4_t2"/>
</dbReference>